<sequence>MICNKGPKPESNLGCCDNNMWYVFYQVLLLLPVVVLDMDLINLFAVLLVYPSDQIPVLSRINSGDTFSWCNLLQEKK</sequence>
<gene>
    <name evidence="2" type="ORF">MATL_G00257690</name>
</gene>
<protein>
    <submittedName>
        <fullName evidence="2">Uncharacterized protein</fullName>
    </submittedName>
</protein>
<dbReference type="AlphaFoldDB" id="A0A9D3PAC9"/>
<reference evidence="2" key="1">
    <citation type="submission" date="2021-01" db="EMBL/GenBank/DDBJ databases">
        <authorList>
            <person name="Zahm M."/>
            <person name="Roques C."/>
            <person name="Cabau C."/>
            <person name="Klopp C."/>
            <person name="Donnadieu C."/>
            <person name="Jouanno E."/>
            <person name="Lampietro C."/>
            <person name="Louis A."/>
            <person name="Herpin A."/>
            <person name="Echchiki A."/>
            <person name="Berthelot C."/>
            <person name="Parey E."/>
            <person name="Roest-Crollius H."/>
            <person name="Braasch I."/>
            <person name="Postlethwait J."/>
            <person name="Bobe J."/>
            <person name="Montfort J."/>
            <person name="Bouchez O."/>
            <person name="Begum T."/>
            <person name="Mejri S."/>
            <person name="Adams A."/>
            <person name="Chen W.-J."/>
            <person name="Guiguen Y."/>
        </authorList>
    </citation>
    <scope>NUCLEOTIDE SEQUENCE</scope>
    <source>
        <strain evidence="2">YG-15Mar2019-1</strain>
        <tissue evidence="2">Brain</tissue>
    </source>
</reference>
<keyword evidence="1" id="KW-0472">Membrane</keyword>
<feature type="transmembrane region" description="Helical" evidence="1">
    <location>
        <begin position="27"/>
        <end position="50"/>
    </location>
</feature>
<keyword evidence="1" id="KW-1133">Transmembrane helix</keyword>
<name>A0A9D3PAC9_MEGAT</name>
<evidence type="ECO:0000256" key="1">
    <source>
        <dbReference type="SAM" id="Phobius"/>
    </source>
</evidence>
<accession>A0A9D3PAC9</accession>
<evidence type="ECO:0000313" key="3">
    <source>
        <dbReference type="Proteomes" id="UP001046870"/>
    </source>
</evidence>
<dbReference type="EMBL" id="JAFDVH010000024">
    <property type="protein sequence ID" value="KAG7455530.1"/>
    <property type="molecule type" value="Genomic_DNA"/>
</dbReference>
<organism evidence="2 3">
    <name type="scientific">Megalops atlanticus</name>
    <name type="common">Tarpon</name>
    <name type="synonym">Clupea gigantea</name>
    <dbReference type="NCBI Taxonomy" id="7932"/>
    <lineage>
        <taxon>Eukaryota</taxon>
        <taxon>Metazoa</taxon>
        <taxon>Chordata</taxon>
        <taxon>Craniata</taxon>
        <taxon>Vertebrata</taxon>
        <taxon>Euteleostomi</taxon>
        <taxon>Actinopterygii</taxon>
        <taxon>Neopterygii</taxon>
        <taxon>Teleostei</taxon>
        <taxon>Elopiformes</taxon>
        <taxon>Megalopidae</taxon>
        <taxon>Megalops</taxon>
    </lineage>
</organism>
<keyword evidence="3" id="KW-1185">Reference proteome</keyword>
<keyword evidence="1" id="KW-0812">Transmembrane</keyword>
<evidence type="ECO:0000313" key="2">
    <source>
        <dbReference type="EMBL" id="KAG7455530.1"/>
    </source>
</evidence>
<comment type="caution">
    <text evidence="2">The sequence shown here is derived from an EMBL/GenBank/DDBJ whole genome shotgun (WGS) entry which is preliminary data.</text>
</comment>
<proteinExistence type="predicted"/>
<dbReference type="Proteomes" id="UP001046870">
    <property type="component" value="Chromosome 24"/>
</dbReference>